<keyword evidence="1" id="KW-1133">Transmembrane helix</keyword>
<accession>A0A9D1VJA8</accession>
<proteinExistence type="predicted"/>
<dbReference type="AlphaFoldDB" id="A0A9D1VJA8"/>
<protein>
    <submittedName>
        <fullName evidence="2">Uncharacterized protein</fullName>
    </submittedName>
</protein>
<comment type="caution">
    <text evidence="2">The sequence shown here is derived from an EMBL/GenBank/DDBJ whole genome shotgun (WGS) entry which is preliminary data.</text>
</comment>
<reference evidence="2" key="2">
    <citation type="submission" date="2021-04" db="EMBL/GenBank/DDBJ databases">
        <authorList>
            <person name="Gilroy R."/>
        </authorList>
    </citation>
    <scope>NUCLEOTIDE SEQUENCE</scope>
    <source>
        <strain evidence="2">ChiHjej12B11-1927</strain>
    </source>
</reference>
<organism evidence="2 3">
    <name type="scientific">Candidatus Blautia pullistercoris</name>
    <dbReference type="NCBI Taxonomy" id="2838499"/>
    <lineage>
        <taxon>Bacteria</taxon>
        <taxon>Bacillati</taxon>
        <taxon>Bacillota</taxon>
        <taxon>Clostridia</taxon>
        <taxon>Lachnospirales</taxon>
        <taxon>Lachnospiraceae</taxon>
        <taxon>Blautia</taxon>
    </lineage>
</organism>
<evidence type="ECO:0000256" key="1">
    <source>
        <dbReference type="SAM" id="Phobius"/>
    </source>
</evidence>
<name>A0A9D1VJA8_9FIRM</name>
<keyword evidence="1" id="KW-0812">Transmembrane</keyword>
<gene>
    <name evidence="2" type="ORF">H9738_01060</name>
</gene>
<reference evidence="2" key="1">
    <citation type="journal article" date="2021" name="PeerJ">
        <title>Extensive microbial diversity within the chicken gut microbiome revealed by metagenomics and culture.</title>
        <authorList>
            <person name="Gilroy R."/>
            <person name="Ravi A."/>
            <person name="Getino M."/>
            <person name="Pursley I."/>
            <person name="Horton D.L."/>
            <person name="Alikhan N.F."/>
            <person name="Baker D."/>
            <person name="Gharbi K."/>
            <person name="Hall N."/>
            <person name="Watson M."/>
            <person name="Adriaenssens E.M."/>
            <person name="Foster-Nyarko E."/>
            <person name="Jarju S."/>
            <person name="Secka A."/>
            <person name="Antonio M."/>
            <person name="Oren A."/>
            <person name="Chaudhuri R.R."/>
            <person name="La Ragione R."/>
            <person name="Hildebrand F."/>
            <person name="Pallen M.J."/>
        </authorList>
    </citation>
    <scope>NUCLEOTIDE SEQUENCE</scope>
    <source>
        <strain evidence="2">ChiHjej12B11-1927</strain>
    </source>
</reference>
<sequence>MRRVWGLALFCVGAGLFIALIFPKSFLMVVAAALCLLAGYNLFCC</sequence>
<evidence type="ECO:0000313" key="2">
    <source>
        <dbReference type="EMBL" id="HIX36451.1"/>
    </source>
</evidence>
<dbReference type="EMBL" id="DXFG01000023">
    <property type="protein sequence ID" value="HIX36451.1"/>
    <property type="molecule type" value="Genomic_DNA"/>
</dbReference>
<evidence type="ECO:0000313" key="3">
    <source>
        <dbReference type="Proteomes" id="UP000824230"/>
    </source>
</evidence>
<keyword evidence="1" id="KW-0472">Membrane</keyword>
<dbReference type="Proteomes" id="UP000824230">
    <property type="component" value="Unassembled WGS sequence"/>
</dbReference>
<feature type="transmembrane region" description="Helical" evidence="1">
    <location>
        <begin position="25"/>
        <end position="43"/>
    </location>
</feature>